<evidence type="ECO:0000256" key="4">
    <source>
        <dbReference type="ARBA" id="ARBA00022461"/>
    </source>
</evidence>
<evidence type="ECO:0000256" key="13">
    <source>
        <dbReference type="SAM" id="Phobius"/>
    </source>
</evidence>
<proteinExistence type="inferred from homology"/>
<evidence type="ECO:0000256" key="12">
    <source>
        <dbReference type="RuleBase" id="RU000679"/>
    </source>
</evidence>
<comment type="caution">
    <text evidence="14">The sequence shown here is derived from an EMBL/GenBank/DDBJ whole genome shotgun (WGS) entry which is preliminary data.</text>
</comment>
<keyword evidence="11 12" id="KW-0407">Ion channel</keyword>
<evidence type="ECO:0000256" key="10">
    <source>
        <dbReference type="ARBA" id="ARBA00023201"/>
    </source>
</evidence>
<evidence type="ECO:0000256" key="3">
    <source>
        <dbReference type="ARBA" id="ARBA00022448"/>
    </source>
</evidence>
<dbReference type="PANTHER" id="PTHR11690">
    <property type="entry name" value="AMILORIDE-SENSITIVE SODIUM CHANNEL-RELATED"/>
    <property type="match status" value="1"/>
</dbReference>
<keyword evidence="9 13" id="KW-0472">Membrane</keyword>
<evidence type="ECO:0000256" key="9">
    <source>
        <dbReference type="ARBA" id="ARBA00023136"/>
    </source>
</evidence>
<dbReference type="PROSITE" id="PS01206">
    <property type="entry name" value="ASC"/>
    <property type="match status" value="1"/>
</dbReference>
<dbReference type="Gene3D" id="2.60.470.10">
    <property type="entry name" value="Acid-sensing ion channels like domains"/>
    <property type="match status" value="1"/>
</dbReference>
<keyword evidence="8 12" id="KW-0406">Ion transport</keyword>
<keyword evidence="5 12" id="KW-0812">Transmembrane</keyword>
<dbReference type="PANTHER" id="PTHR11690:SF288">
    <property type="entry name" value="AMILORIDE-SENSITIVE NA+ CHANNEL-RELATED"/>
    <property type="match status" value="1"/>
</dbReference>
<evidence type="ECO:0000256" key="6">
    <source>
        <dbReference type="ARBA" id="ARBA00022989"/>
    </source>
</evidence>
<keyword evidence="3 12" id="KW-0813">Transport</keyword>
<dbReference type="GO" id="GO:0005886">
    <property type="term" value="C:plasma membrane"/>
    <property type="evidence" value="ECO:0007669"/>
    <property type="project" value="TreeGrafter"/>
</dbReference>
<dbReference type="Proteomes" id="UP001233999">
    <property type="component" value="Unassembled WGS sequence"/>
</dbReference>
<evidence type="ECO:0000256" key="7">
    <source>
        <dbReference type="ARBA" id="ARBA00023053"/>
    </source>
</evidence>
<evidence type="ECO:0000256" key="11">
    <source>
        <dbReference type="ARBA" id="ARBA00023303"/>
    </source>
</evidence>
<evidence type="ECO:0000313" key="14">
    <source>
        <dbReference type="EMBL" id="KAJ9578498.1"/>
    </source>
</evidence>
<evidence type="ECO:0000256" key="1">
    <source>
        <dbReference type="ARBA" id="ARBA00004141"/>
    </source>
</evidence>
<dbReference type="InterPro" id="IPR020903">
    <property type="entry name" value="ENaC_CS"/>
</dbReference>
<dbReference type="PRINTS" id="PR01078">
    <property type="entry name" value="AMINACHANNEL"/>
</dbReference>
<keyword evidence="15" id="KW-1185">Reference proteome</keyword>
<dbReference type="GO" id="GO:0015280">
    <property type="term" value="F:ligand-gated sodium channel activity"/>
    <property type="evidence" value="ECO:0007669"/>
    <property type="project" value="TreeGrafter"/>
</dbReference>
<keyword evidence="4 12" id="KW-0894">Sodium channel</keyword>
<feature type="transmembrane region" description="Helical" evidence="13">
    <location>
        <begin position="481"/>
        <end position="505"/>
    </location>
</feature>
<feature type="transmembrane region" description="Helical" evidence="13">
    <location>
        <begin position="48"/>
        <end position="69"/>
    </location>
</feature>
<keyword evidence="7" id="KW-0915">Sodium</keyword>
<keyword evidence="6 13" id="KW-1133">Transmembrane helix</keyword>
<reference evidence="14" key="2">
    <citation type="submission" date="2023-05" db="EMBL/GenBank/DDBJ databases">
        <authorList>
            <person name="Fouks B."/>
        </authorList>
    </citation>
    <scope>NUCLEOTIDE SEQUENCE</scope>
    <source>
        <strain evidence="14">Stay&amp;Tobe</strain>
        <tissue evidence="14">Testes</tissue>
    </source>
</reference>
<keyword evidence="10 12" id="KW-0739">Sodium transport</keyword>
<dbReference type="Gene3D" id="1.10.287.770">
    <property type="entry name" value="YojJ-like"/>
    <property type="match status" value="1"/>
</dbReference>
<comment type="similarity">
    <text evidence="2 12">Belongs to the amiloride-sensitive sodium channel (TC 1.A.6) family.</text>
</comment>
<dbReference type="Pfam" id="PF00858">
    <property type="entry name" value="ASC"/>
    <property type="match status" value="1"/>
</dbReference>
<gene>
    <name evidence="14" type="ORF">L9F63_005227</name>
</gene>
<name>A0AAD7ZEK5_DIPPU</name>
<evidence type="ECO:0000256" key="5">
    <source>
        <dbReference type="ARBA" id="ARBA00022692"/>
    </source>
</evidence>
<sequence>METVQQKVKRPRGVVKAARHSAGEFCRSTSLHGLQYVADTSRPPLERLLWLLIFLVSTAIVVHFVGKIWDRWQTTPVMVNFDEKTTPIWSIPFPAITICPDIKVQETTFNYTEMYYKMNKTDEEIDKFNKAQLVCRAMFDFGINTHINEDNGNSSVDGMDEFLEEVSPSQEDMMLVCSWRGKEDFDCNDFKPIITDDGLCFTFNMLNSRQLLRHPNDKPSYQHPNVSHWMFEKGYDDTENVDVYPKRSMRPGARGGLSVFLMFDLQDLDSLCNLATQGIKIVVHNPTDFPNIHDNYFRVNVGNDVVVGIKPRVMTNSETIRSYSPDRRQCYYSSERHLSYFHVYTQSNCELECLTNYTQQSCNCVQFFMPRTEEMSVCGAQNQMCTETATDSFITDDEGLELCDCLPDCYEVKYDVETSQANANITKTMGDILTALKQETLFSEQFQVSRVSFYYKDGQFVSSHRSELYGLLDFLANCGGLLGLCVGFSMLSLVEIVYFFTVRFISNLRWREKQPKYP</sequence>
<dbReference type="InterPro" id="IPR001873">
    <property type="entry name" value="ENaC"/>
</dbReference>
<organism evidence="14 15">
    <name type="scientific">Diploptera punctata</name>
    <name type="common">Pacific beetle cockroach</name>
    <dbReference type="NCBI Taxonomy" id="6984"/>
    <lineage>
        <taxon>Eukaryota</taxon>
        <taxon>Metazoa</taxon>
        <taxon>Ecdysozoa</taxon>
        <taxon>Arthropoda</taxon>
        <taxon>Hexapoda</taxon>
        <taxon>Insecta</taxon>
        <taxon>Pterygota</taxon>
        <taxon>Neoptera</taxon>
        <taxon>Polyneoptera</taxon>
        <taxon>Dictyoptera</taxon>
        <taxon>Blattodea</taxon>
        <taxon>Blaberoidea</taxon>
        <taxon>Blaberidae</taxon>
        <taxon>Diplopterinae</taxon>
        <taxon>Diploptera</taxon>
    </lineage>
</organism>
<accession>A0AAD7ZEK5</accession>
<evidence type="ECO:0000256" key="2">
    <source>
        <dbReference type="ARBA" id="ARBA00007193"/>
    </source>
</evidence>
<comment type="subcellular location">
    <subcellularLocation>
        <location evidence="1">Membrane</location>
        <topology evidence="1">Multi-pass membrane protein</topology>
    </subcellularLocation>
</comment>
<evidence type="ECO:0000256" key="8">
    <source>
        <dbReference type="ARBA" id="ARBA00023065"/>
    </source>
</evidence>
<dbReference type="AlphaFoldDB" id="A0AAD7ZEK5"/>
<protein>
    <submittedName>
        <fullName evidence="14">Uncharacterized protein</fullName>
    </submittedName>
</protein>
<reference evidence="14" key="1">
    <citation type="journal article" date="2023" name="IScience">
        <title>Live-bearing cockroach genome reveals convergent evolutionary mechanisms linked to viviparity in insects and beyond.</title>
        <authorList>
            <person name="Fouks B."/>
            <person name="Harrison M.C."/>
            <person name="Mikhailova A.A."/>
            <person name="Marchal E."/>
            <person name="English S."/>
            <person name="Carruthers M."/>
            <person name="Jennings E.C."/>
            <person name="Chiamaka E.L."/>
            <person name="Frigard R.A."/>
            <person name="Pippel M."/>
            <person name="Attardo G.M."/>
            <person name="Benoit J.B."/>
            <person name="Bornberg-Bauer E."/>
            <person name="Tobe S.S."/>
        </authorList>
    </citation>
    <scope>NUCLEOTIDE SEQUENCE</scope>
    <source>
        <strain evidence="14">Stay&amp;Tobe</strain>
    </source>
</reference>
<dbReference type="EMBL" id="JASPKZ010008874">
    <property type="protein sequence ID" value="KAJ9578498.1"/>
    <property type="molecule type" value="Genomic_DNA"/>
</dbReference>
<evidence type="ECO:0000313" key="15">
    <source>
        <dbReference type="Proteomes" id="UP001233999"/>
    </source>
</evidence>